<dbReference type="EMBL" id="CP036200">
    <property type="protein sequence ID" value="QBF83432.1"/>
    <property type="molecule type" value="Genomic_DNA"/>
</dbReference>
<keyword evidence="1" id="KW-0812">Transmembrane</keyword>
<dbReference type="RefSeq" id="WP_130600541.1">
    <property type="nucleotide sequence ID" value="NZ_CP036200.1"/>
</dbReference>
<keyword evidence="3" id="KW-1185">Reference proteome</keyword>
<proteinExistence type="predicted"/>
<protein>
    <submittedName>
        <fullName evidence="2">DUF3014 domain-containing protein</fullName>
    </submittedName>
</protein>
<dbReference type="KEGG" id="smai:EXU30_12535"/>
<accession>A0A411PJ35</accession>
<dbReference type="Proteomes" id="UP000291106">
    <property type="component" value="Chromosome"/>
</dbReference>
<dbReference type="InterPro" id="IPR021382">
    <property type="entry name" value="DUF3014"/>
</dbReference>
<keyword evidence="1" id="KW-1133">Transmembrane helix</keyword>
<dbReference type="OrthoDB" id="5502479at2"/>
<name>A0A411PJ35_9GAMM</name>
<dbReference type="Pfam" id="PF11219">
    <property type="entry name" value="DUF3014"/>
    <property type="match status" value="1"/>
</dbReference>
<keyword evidence="1" id="KW-0472">Membrane</keyword>
<evidence type="ECO:0000256" key="1">
    <source>
        <dbReference type="SAM" id="Phobius"/>
    </source>
</evidence>
<organism evidence="2 3">
    <name type="scientific">Shewanella maritima</name>
    <dbReference type="NCBI Taxonomy" id="2520507"/>
    <lineage>
        <taxon>Bacteria</taxon>
        <taxon>Pseudomonadati</taxon>
        <taxon>Pseudomonadota</taxon>
        <taxon>Gammaproteobacteria</taxon>
        <taxon>Alteromonadales</taxon>
        <taxon>Shewanellaceae</taxon>
        <taxon>Shewanella</taxon>
    </lineage>
</organism>
<gene>
    <name evidence="2" type="ORF">EXU30_12535</name>
</gene>
<sequence>MQVNQDDRISPSSPSSSGNNLALVIVAIVVIAVASFFFFSSDDEQSAPEPVEPTPIQLPEIAPEQPIEQQPIEEVIEPVDEVVPLGEPEVDEPQITEPQEPELPALSESDDFLAQKTVEVADGMDIAPLLLKKDLARQFVVFVDNLAQGELIRKASPLKGPERQFIVSDVTNKTYLNPDSYRRYDVYADFISELDPQTLVATYKQITPLFNDAFDELGYGDQLSFDERLQQAFSQMLDAPIIEDPIELSTISVNYEFVDPNLEALPNAQKLMIRMGPENTRKIKQAIRTLRSQLN</sequence>
<feature type="transmembrane region" description="Helical" evidence="1">
    <location>
        <begin position="21"/>
        <end position="39"/>
    </location>
</feature>
<dbReference type="AlphaFoldDB" id="A0A411PJ35"/>
<reference evidence="2 3" key="1">
    <citation type="submission" date="2019-02" db="EMBL/GenBank/DDBJ databases">
        <title>Shewanella sp. D4-2 isolated from Dokdo Island.</title>
        <authorList>
            <person name="Baek K."/>
        </authorList>
    </citation>
    <scope>NUCLEOTIDE SEQUENCE [LARGE SCALE GENOMIC DNA]</scope>
    <source>
        <strain evidence="2 3">D4-2</strain>
    </source>
</reference>
<evidence type="ECO:0000313" key="3">
    <source>
        <dbReference type="Proteomes" id="UP000291106"/>
    </source>
</evidence>
<evidence type="ECO:0000313" key="2">
    <source>
        <dbReference type="EMBL" id="QBF83432.1"/>
    </source>
</evidence>